<dbReference type="InterPro" id="IPR027558">
    <property type="entry name" value="Pre_pil_HX9DG_C"/>
</dbReference>
<dbReference type="PANTHER" id="PTHR30093">
    <property type="entry name" value="GENERAL SECRETION PATHWAY PROTEIN G"/>
    <property type="match status" value="1"/>
</dbReference>
<dbReference type="Pfam" id="PF07963">
    <property type="entry name" value="N_methyl"/>
    <property type="match status" value="1"/>
</dbReference>
<organism evidence="3 4">
    <name type="scientific">Rubripirellula lacrimiformis</name>
    <dbReference type="NCBI Taxonomy" id="1930273"/>
    <lineage>
        <taxon>Bacteria</taxon>
        <taxon>Pseudomonadati</taxon>
        <taxon>Planctomycetota</taxon>
        <taxon>Planctomycetia</taxon>
        <taxon>Pirellulales</taxon>
        <taxon>Pirellulaceae</taxon>
        <taxon>Rubripirellula</taxon>
    </lineage>
</organism>
<keyword evidence="4" id="KW-1185">Reference proteome</keyword>
<keyword evidence="1" id="KW-0472">Membrane</keyword>
<feature type="transmembrane region" description="Helical" evidence="1">
    <location>
        <begin position="12"/>
        <end position="34"/>
    </location>
</feature>
<dbReference type="OrthoDB" id="269098at2"/>
<dbReference type="Gene3D" id="3.30.700.10">
    <property type="entry name" value="Glycoprotein, Type 4 Pilin"/>
    <property type="match status" value="1"/>
</dbReference>
<dbReference type="SUPFAM" id="SSF54523">
    <property type="entry name" value="Pili subunits"/>
    <property type="match status" value="1"/>
</dbReference>
<dbReference type="Proteomes" id="UP000318538">
    <property type="component" value="Chromosome"/>
</dbReference>
<keyword evidence="1" id="KW-0812">Transmembrane</keyword>
<dbReference type="KEGG" id="rlc:K227x_41720"/>
<keyword evidence="1" id="KW-1133">Transmembrane helix</keyword>
<evidence type="ECO:0000313" key="4">
    <source>
        <dbReference type="Proteomes" id="UP000318538"/>
    </source>
</evidence>
<dbReference type="RefSeq" id="WP_145178131.1">
    <property type="nucleotide sequence ID" value="NZ_CP036525.1"/>
</dbReference>
<evidence type="ECO:0000256" key="1">
    <source>
        <dbReference type="SAM" id="Phobius"/>
    </source>
</evidence>
<accession>A0A517NFD3</accession>
<name>A0A517NFD3_9BACT</name>
<dbReference type="InterPro" id="IPR012902">
    <property type="entry name" value="N_methyl_site"/>
</dbReference>
<feature type="domain" description="DUF1559" evidence="2">
    <location>
        <begin position="36"/>
        <end position="356"/>
    </location>
</feature>
<sequence>MRSSTRLAGYTLVELLVVIAIIGILVSISVPAVMEARRTMARAQCAENLRQLSLATIGFESTAGHMPGYLQQFGEFAGGTDPSDFSNYGGNVPPHIKIGGWPIAIMGSLGYQPAYERWSLDRYPIIANHQSSVTPTEDGYHAYAATNIESFICPSASNYLATRGINHYIANTGMHVDSFPMTYTRPGQASRSVDFLKSSNRSNGIFNNQYAGFDAAAPTTQIPTGKRFHSDHCKDGTSQTMLLSENNQAQATYRTRLANDTSHLTSIATIGGNRWVAYPPKSRYAQGAVFHFEDPHAFAGAAPVDPIHKINGGDVYIDVMTNANASDLARPSSLHTGGVNMAMVDGSVRFVGNWIDYQTYQALLTPAGRNSDMPNNEFIPVDLP</sequence>
<proteinExistence type="predicted"/>
<gene>
    <name evidence="3" type="ORF">K227x_41720</name>
</gene>
<protein>
    <recommendedName>
        <fullName evidence="2">DUF1559 domain-containing protein</fullName>
    </recommendedName>
</protein>
<dbReference type="NCBIfam" id="TIGR02532">
    <property type="entry name" value="IV_pilin_GFxxxE"/>
    <property type="match status" value="1"/>
</dbReference>
<reference evidence="3 4" key="1">
    <citation type="submission" date="2019-02" db="EMBL/GenBank/DDBJ databases">
        <title>Deep-cultivation of Planctomycetes and their phenomic and genomic characterization uncovers novel biology.</title>
        <authorList>
            <person name="Wiegand S."/>
            <person name="Jogler M."/>
            <person name="Boedeker C."/>
            <person name="Pinto D."/>
            <person name="Vollmers J."/>
            <person name="Rivas-Marin E."/>
            <person name="Kohn T."/>
            <person name="Peeters S.H."/>
            <person name="Heuer A."/>
            <person name="Rast P."/>
            <person name="Oberbeckmann S."/>
            <person name="Bunk B."/>
            <person name="Jeske O."/>
            <person name="Meyerdierks A."/>
            <person name="Storesund J.E."/>
            <person name="Kallscheuer N."/>
            <person name="Luecker S."/>
            <person name="Lage O.M."/>
            <person name="Pohl T."/>
            <person name="Merkel B.J."/>
            <person name="Hornburger P."/>
            <person name="Mueller R.-W."/>
            <person name="Bruemmer F."/>
            <person name="Labrenz M."/>
            <person name="Spormann A.M."/>
            <person name="Op den Camp H."/>
            <person name="Overmann J."/>
            <person name="Amann R."/>
            <person name="Jetten M.S.M."/>
            <person name="Mascher T."/>
            <person name="Medema M.H."/>
            <person name="Devos D.P."/>
            <person name="Kaster A.-K."/>
            <person name="Ovreas L."/>
            <person name="Rohde M."/>
            <person name="Galperin M.Y."/>
            <person name="Jogler C."/>
        </authorList>
    </citation>
    <scope>NUCLEOTIDE SEQUENCE [LARGE SCALE GENOMIC DNA]</scope>
    <source>
        <strain evidence="3 4">K22_7</strain>
    </source>
</reference>
<dbReference type="NCBIfam" id="TIGR04294">
    <property type="entry name" value="pre_pil_HX9DG"/>
    <property type="match status" value="1"/>
</dbReference>
<evidence type="ECO:0000259" key="2">
    <source>
        <dbReference type="Pfam" id="PF07596"/>
    </source>
</evidence>
<evidence type="ECO:0000313" key="3">
    <source>
        <dbReference type="EMBL" id="QDT05768.1"/>
    </source>
</evidence>
<dbReference type="PROSITE" id="PS00409">
    <property type="entry name" value="PROKAR_NTER_METHYL"/>
    <property type="match status" value="1"/>
</dbReference>
<dbReference type="InterPro" id="IPR045584">
    <property type="entry name" value="Pilin-like"/>
</dbReference>
<dbReference type="PANTHER" id="PTHR30093:SF2">
    <property type="entry name" value="TYPE II SECRETION SYSTEM PROTEIN H"/>
    <property type="match status" value="1"/>
</dbReference>
<dbReference type="AlphaFoldDB" id="A0A517NFD3"/>
<dbReference type="EMBL" id="CP036525">
    <property type="protein sequence ID" value="QDT05768.1"/>
    <property type="molecule type" value="Genomic_DNA"/>
</dbReference>
<dbReference type="InterPro" id="IPR011453">
    <property type="entry name" value="DUF1559"/>
</dbReference>
<dbReference type="Pfam" id="PF07596">
    <property type="entry name" value="SBP_bac_10"/>
    <property type="match status" value="1"/>
</dbReference>